<dbReference type="Pfam" id="PF11203">
    <property type="entry name" value="EccE"/>
    <property type="match status" value="1"/>
</dbReference>
<evidence type="ECO:0000256" key="3">
    <source>
        <dbReference type="ARBA" id="ARBA00022475"/>
    </source>
</evidence>
<keyword evidence="4 7" id="KW-0812">Transmembrane</keyword>
<dbReference type="InterPro" id="IPR021368">
    <property type="entry name" value="T7SS_EccE"/>
</dbReference>
<dbReference type="STRING" id="1073574.GOARA_091_00230"/>
<dbReference type="NCBIfam" id="TIGR03923">
    <property type="entry name" value="T7SS_EccE"/>
    <property type="match status" value="1"/>
</dbReference>
<feature type="transmembrane region" description="Helical" evidence="7">
    <location>
        <begin position="56"/>
        <end position="72"/>
    </location>
</feature>
<comment type="caution">
    <text evidence="9">The sequence shown here is derived from an EMBL/GenBank/DDBJ whole genome shotgun (WGS) entry which is preliminary data.</text>
</comment>
<dbReference type="RefSeq" id="WP_007323979.1">
    <property type="nucleotide sequence ID" value="NZ_BAEE01000091.1"/>
</dbReference>
<dbReference type="AlphaFoldDB" id="G7H7T0"/>
<comment type="similarity">
    <text evidence="2">Belongs to the EccE family.</text>
</comment>
<evidence type="ECO:0000256" key="2">
    <source>
        <dbReference type="ARBA" id="ARBA00007759"/>
    </source>
</evidence>
<evidence type="ECO:0000256" key="7">
    <source>
        <dbReference type="SAM" id="Phobius"/>
    </source>
</evidence>
<evidence type="ECO:0000256" key="1">
    <source>
        <dbReference type="ARBA" id="ARBA00004236"/>
    </source>
</evidence>
<dbReference type="GO" id="GO:0005886">
    <property type="term" value="C:plasma membrane"/>
    <property type="evidence" value="ECO:0007669"/>
    <property type="project" value="UniProtKB-SubCell"/>
</dbReference>
<sequence length="564" mass="59764">MHSTQPNESFTGRPTALRRSTQAAITRILPMPALVIVELIVITCASLLVALTSLDWWAGLIIGLVIGLPLLVRRGGVSLVQRLWQRLVFAVRRRQVSPPIGTPFDVPMSRVNTCGMRWDGDRLITVLRIDPAPISVTRFVPGATFSSDVIPVEVVAGCLEQFDLELESIDIISRGSRAYGDGQIARIYDGILGPLPAAAFRTVWVVLRLDPLASTEAISRRGGGATGTLKAAMVATRRIANHLASQGHPATILTAAEITEATWQLTEGYDPNAIEEELNHAVVGPLRSESVSLDADSITTGGLMAVWAQRSLSTVLALHLRPADEGDTAVSAIARFTMRPSEPAVSLPGSQPLTGLQRTALRATLPVADTFHDRRQFEYFAEPGYLAGVDLPMSGCGQLIGADAQGRAVALPLAGPAVRHVDIVGPLRLAQQVILRAIALGARVLVNTERPAEWARMAQAVGNPHVLTVAGAAAGSQVAGQRQEYSVTVFDGVPLASRTAGGTYFTVSGADSQPGADITLRQNTGPNPLVTVAHGGTSTDVMMVATPDELRYLGAQVGTPVPVH</sequence>
<evidence type="ECO:0000259" key="8">
    <source>
        <dbReference type="Pfam" id="PF11203"/>
    </source>
</evidence>
<name>G7H7T0_9ACTN</name>
<organism evidence="9 10">
    <name type="scientific">Gordonia araii NBRC 100433</name>
    <dbReference type="NCBI Taxonomy" id="1073574"/>
    <lineage>
        <taxon>Bacteria</taxon>
        <taxon>Bacillati</taxon>
        <taxon>Actinomycetota</taxon>
        <taxon>Actinomycetes</taxon>
        <taxon>Mycobacteriales</taxon>
        <taxon>Gordoniaceae</taxon>
        <taxon>Gordonia</taxon>
    </lineage>
</organism>
<keyword evidence="10" id="KW-1185">Reference proteome</keyword>
<protein>
    <recommendedName>
        <fullName evidence="8">Type VII secretion system protein EccE domain-containing protein</fullName>
    </recommendedName>
</protein>
<keyword evidence="6 7" id="KW-0472">Membrane</keyword>
<comment type="subcellular location">
    <subcellularLocation>
        <location evidence="1">Cell membrane</location>
    </subcellularLocation>
</comment>
<gene>
    <name evidence="9" type="ORF">GOARA_091_00230</name>
</gene>
<keyword evidence="3" id="KW-1003">Cell membrane</keyword>
<dbReference type="Proteomes" id="UP000035088">
    <property type="component" value="Unassembled WGS sequence"/>
</dbReference>
<accession>G7H7T0</accession>
<feature type="domain" description="Type VII secretion system protein EccE" evidence="8">
    <location>
        <begin position="197"/>
        <end position="284"/>
    </location>
</feature>
<evidence type="ECO:0000313" key="9">
    <source>
        <dbReference type="EMBL" id="GAB11905.1"/>
    </source>
</evidence>
<proteinExistence type="inferred from homology"/>
<dbReference type="EMBL" id="BAEE01000091">
    <property type="protein sequence ID" value="GAB11905.1"/>
    <property type="molecule type" value="Genomic_DNA"/>
</dbReference>
<evidence type="ECO:0000256" key="4">
    <source>
        <dbReference type="ARBA" id="ARBA00022692"/>
    </source>
</evidence>
<feature type="transmembrane region" description="Helical" evidence="7">
    <location>
        <begin position="28"/>
        <end position="50"/>
    </location>
</feature>
<evidence type="ECO:0000313" key="10">
    <source>
        <dbReference type="Proteomes" id="UP000035088"/>
    </source>
</evidence>
<evidence type="ECO:0000256" key="5">
    <source>
        <dbReference type="ARBA" id="ARBA00022989"/>
    </source>
</evidence>
<reference evidence="9 10" key="1">
    <citation type="submission" date="2011-11" db="EMBL/GenBank/DDBJ databases">
        <title>Whole genome shotgun sequence of Gordonia araii NBRC 100433.</title>
        <authorList>
            <person name="Yoshida Y."/>
            <person name="Hosoyama A."/>
            <person name="Tsuchikane K."/>
            <person name="Katsumata H."/>
            <person name="Yamazaki S."/>
            <person name="Fujita N."/>
        </authorList>
    </citation>
    <scope>NUCLEOTIDE SEQUENCE [LARGE SCALE GENOMIC DNA]</scope>
    <source>
        <strain evidence="9 10">NBRC 100433</strain>
    </source>
</reference>
<dbReference type="InterPro" id="IPR050051">
    <property type="entry name" value="EccE_dom"/>
</dbReference>
<keyword evidence="5 7" id="KW-1133">Transmembrane helix</keyword>
<evidence type="ECO:0000256" key="6">
    <source>
        <dbReference type="ARBA" id="ARBA00023136"/>
    </source>
</evidence>